<keyword evidence="1" id="KW-0812">Transmembrane</keyword>
<keyword evidence="1" id="KW-1133">Transmembrane helix</keyword>
<accession>A0A9D2H4P5</accession>
<organism evidence="3 4">
    <name type="scientific">Candidatus Microbacterium stercoravium</name>
    <dbReference type="NCBI Taxonomy" id="2838697"/>
    <lineage>
        <taxon>Bacteria</taxon>
        <taxon>Bacillati</taxon>
        <taxon>Actinomycetota</taxon>
        <taxon>Actinomycetes</taxon>
        <taxon>Micrococcales</taxon>
        <taxon>Microbacteriaceae</taxon>
        <taxon>Microbacterium</taxon>
    </lineage>
</organism>
<feature type="domain" description="Heparan-alpha-glucosaminide N-acetyltransferase catalytic" evidence="2">
    <location>
        <begin position="17"/>
        <end position="222"/>
    </location>
</feature>
<feature type="transmembrane region" description="Helical" evidence="1">
    <location>
        <begin position="59"/>
        <end position="79"/>
    </location>
</feature>
<feature type="transmembrane region" description="Helical" evidence="1">
    <location>
        <begin position="311"/>
        <end position="329"/>
    </location>
</feature>
<gene>
    <name evidence="3" type="ORF">H9800_02285</name>
</gene>
<name>A0A9D2H4P5_9MICO</name>
<keyword evidence="1" id="KW-0472">Membrane</keyword>
<comment type="caution">
    <text evidence="3">The sequence shown here is derived from an EMBL/GenBank/DDBJ whole genome shotgun (WGS) entry which is preliminary data.</text>
</comment>
<protein>
    <submittedName>
        <fullName evidence="3">DUF418 domain-containing protein</fullName>
    </submittedName>
</protein>
<dbReference type="Proteomes" id="UP000824220">
    <property type="component" value="Unassembled WGS sequence"/>
</dbReference>
<dbReference type="EMBL" id="DXAM01000031">
    <property type="protein sequence ID" value="HJA03671.1"/>
    <property type="molecule type" value="Genomic_DNA"/>
</dbReference>
<proteinExistence type="predicted"/>
<feature type="transmembrane region" description="Helical" evidence="1">
    <location>
        <begin position="241"/>
        <end position="260"/>
    </location>
</feature>
<evidence type="ECO:0000313" key="4">
    <source>
        <dbReference type="Proteomes" id="UP000824220"/>
    </source>
</evidence>
<dbReference type="Pfam" id="PF07786">
    <property type="entry name" value="HGSNAT_cat"/>
    <property type="match status" value="1"/>
</dbReference>
<evidence type="ECO:0000259" key="2">
    <source>
        <dbReference type="Pfam" id="PF07786"/>
    </source>
</evidence>
<dbReference type="AlphaFoldDB" id="A0A9D2H4P5"/>
<evidence type="ECO:0000256" key="1">
    <source>
        <dbReference type="SAM" id="Phobius"/>
    </source>
</evidence>
<evidence type="ECO:0000313" key="3">
    <source>
        <dbReference type="EMBL" id="HJA03671.1"/>
    </source>
</evidence>
<feature type="transmembrane region" description="Helical" evidence="1">
    <location>
        <begin position="91"/>
        <end position="108"/>
    </location>
</feature>
<feature type="transmembrane region" description="Helical" evidence="1">
    <location>
        <begin position="272"/>
        <end position="291"/>
    </location>
</feature>
<feature type="transmembrane region" description="Helical" evidence="1">
    <location>
        <begin position="200"/>
        <end position="221"/>
    </location>
</feature>
<feature type="transmembrane region" description="Helical" evidence="1">
    <location>
        <begin position="175"/>
        <end position="193"/>
    </location>
</feature>
<dbReference type="InterPro" id="IPR012429">
    <property type="entry name" value="HGSNAT_cat"/>
</dbReference>
<reference evidence="3" key="2">
    <citation type="submission" date="2021-04" db="EMBL/GenBank/DDBJ databases">
        <authorList>
            <person name="Gilroy R."/>
        </authorList>
    </citation>
    <scope>NUCLEOTIDE SEQUENCE</scope>
    <source>
        <strain evidence="3">ChiHjej8B7-3636</strain>
    </source>
</reference>
<sequence>MQVRLSGGVRAARREGGVDLARGLAVFGMFAAHVVVTSPRFEPTDVSTWSAVVNGNSSILFATLAGVSLGLLTGGSAPHTAGLLAVDRRRTAMRAALIYAIGFALWLMPAPVYVILPAYGILFVLALPLLSWRPAPLFAFAGAVAVAAPFVVAAIDASPFWFTLPGAVVSGLVGWHYPFAAWIAFIAAGMGLARIGFERALTVLAIGLIAAGAAVIGFAVVGSSAAQAASAEPHSTGIGEMIGAGGLAIAVICACVLLCRTPFRVIAWPVRAVGSMPLTAYTGQLIAWSVWIWTQDAPVDPIGGFLAVHPFWPMSIATLVFCCAWALFVGRGPLEWGVGAIAKAVAPARLNG</sequence>
<feature type="transmembrane region" description="Helical" evidence="1">
    <location>
        <begin position="20"/>
        <end position="39"/>
    </location>
</feature>
<reference evidence="3" key="1">
    <citation type="journal article" date="2021" name="PeerJ">
        <title>Extensive microbial diversity within the chicken gut microbiome revealed by metagenomics and culture.</title>
        <authorList>
            <person name="Gilroy R."/>
            <person name="Ravi A."/>
            <person name="Getino M."/>
            <person name="Pursley I."/>
            <person name="Horton D.L."/>
            <person name="Alikhan N.F."/>
            <person name="Baker D."/>
            <person name="Gharbi K."/>
            <person name="Hall N."/>
            <person name="Watson M."/>
            <person name="Adriaenssens E.M."/>
            <person name="Foster-Nyarko E."/>
            <person name="Jarju S."/>
            <person name="Secka A."/>
            <person name="Antonio M."/>
            <person name="Oren A."/>
            <person name="Chaudhuri R.R."/>
            <person name="La Ragione R."/>
            <person name="Hildebrand F."/>
            <person name="Pallen M.J."/>
        </authorList>
    </citation>
    <scope>NUCLEOTIDE SEQUENCE</scope>
    <source>
        <strain evidence="3">ChiHjej8B7-3636</strain>
    </source>
</reference>
<feature type="transmembrane region" description="Helical" evidence="1">
    <location>
        <begin position="137"/>
        <end position="155"/>
    </location>
</feature>
<feature type="transmembrane region" description="Helical" evidence="1">
    <location>
        <begin position="114"/>
        <end position="130"/>
    </location>
</feature>